<evidence type="ECO:0000313" key="6">
    <source>
        <dbReference type="EMBL" id="TLU92391.1"/>
    </source>
</evidence>
<keyword evidence="7" id="KW-1185">Reference proteome</keyword>
<gene>
    <name evidence="6" type="ORF">FEM55_16855</name>
</gene>
<evidence type="ECO:0000256" key="1">
    <source>
        <dbReference type="ARBA" id="ARBA00004196"/>
    </source>
</evidence>
<evidence type="ECO:0000256" key="4">
    <source>
        <dbReference type="ARBA" id="ARBA00023284"/>
    </source>
</evidence>
<dbReference type="GO" id="GO:0030313">
    <property type="term" value="C:cell envelope"/>
    <property type="evidence" value="ECO:0007669"/>
    <property type="project" value="UniProtKB-SubCell"/>
</dbReference>
<organism evidence="6 7">
    <name type="scientific">Dyadobacter sediminis</name>
    <dbReference type="NCBI Taxonomy" id="1493691"/>
    <lineage>
        <taxon>Bacteria</taxon>
        <taxon>Pseudomonadati</taxon>
        <taxon>Bacteroidota</taxon>
        <taxon>Cytophagia</taxon>
        <taxon>Cytophagales</taxon>
        <taxon>Spirosomataceae</taxon>
        <taxon>Dyadobacter</taxon>
    </lineage>
</organism>
<dbReference type="InterPro" id="IPR013766">
    <property type="entry name" value="Thioredoxin_domain"/>
</dbReference>
<dbReference type="AlphaFoldDB" id="A0A5R9KC50"/>
<evidence type="ECO:0000256" key="3">
    <source>
        <dbReference type="ARBA" id="ARBA00023157"/>
    </source>
</evidence>
<evidence type="ECO:0000256" key="2">
    <source>
        <dbReference type="ARBA" id="ARBA00022748"/>
    </source>
</evidence>
<keyword evidence="2" id="KW-0201">Cytochrome c-type biogenesis</keyword>
<comment type="caution">
    <text evidence="6">The sequence shown here is derived from an EMBL/GenBank/DDBJ whole genome shotgun (WGS) entry which is preliminary data.</text>
</comment>
<evidence type="ECO:0000313" key="7">
    <source>
        <dbReference type="Proteomes" id="UP000309788"/>
    </source>
</evidence>
<dbReference type="RefSeq" id="WP_138282499.1">
    <property type="nucleotide sequence ID" value="NZ_BMGE01000003.1"/>
</dbReference>
<evidence type="ECO:0000259" key="5">
    <source>
        <dbReference type="PROSITE" id="PS51352"/>
    </source>
</evidence>
<proteinExistence type="predicted"/>
<dbReference type="CDD" id="cd02966">
    <property type="entry name" value="TlpA_like_family"/>
    <property type="match status" value="1"/>
</dbReference>
<dbReference type="PROSITE" id="PS51352">
    <property type="entry name" value="THIOREDOXIN_2"/>
    <property type="match status" value="1"/>
</dbReference>
<sequence>MKPISIMICMLIGLYACRQNSNELAGNVVELPVTFVEGFGPFGSSYGVLAAEYTLDNAGGAGWVKTYLPVRGIPEKWKKVVRSMVVLDYKQLVYQNFFQGNIDSSMYFDLQKSWDWEPDSTRLSRLPVRCYVYVIRGMDESGKTAVMIDSNNNLDFADEVPFYPETASKQDTLRYYKKSHRIEFDVFRDGKVLVSHVPMVIKHLPENPSQTTFLYSFPQYAEAVIKVSGQEYPIAFNNGFTAPATDEDTELLLVDRNQPEKSTEKVSLGHGIAVGEFIDFGTGNSKKRYKNLGYNPQRGVLQLQGGSIAASSYSTQPGFLFRSFSGNEFTSGKPVSLEDFKGKYLFVDFWGTWCKPCVEEFPALTSLYQQINKEEIAFLGIASEDTPESLGRFLKKRLVPWPLVLSDSINKIIETYNIDMFPSNFIIGPDGRIVAKNLHKEKLENKFRELGVLR</sequence>
<dbReference type="EMBL" id="VCEI01000025">
    <property type="protein sequence ID" value="TLU92391.1"/>
    <property type="molecule type" value="Genomic_DNA"/>
</dbReference>
<dbReference type="InterPro" id="IPR036249">
    <property type="entry name" value="Thioredoxin-like_sf"/>
</dbReference>
<keyword evidence="3" id="KW-1015">Disulfide bond</keyword>
<keyword evidence="4" id="KW-0676">Redox-active center</keyword>
<dbReference type="PROSITE" id="PS51257">
    <property type="entry name" value="PROKAR_LIPOPROTEIN"/>
    <property type="match status" value="1"/>
</dbReference>
<dbReference type="Gene3D" id="3.40.30.10">
    <property type="entry name" value="Glutaredoxin"/>
    <property type="match status" value="1"/>
</dbReference>
<name>A0A5R9KC50_9BACT</name>
<dbReference type="Proteomes" id="UP000309788">
    <property type="component" value="Unassembled WGS sequence"/>
</dbReference>
<protein>
    <submittedName>
        <fullName evidence="6">TlpA family protein disulfide reductase</fullName>
    </submittedName>
</protein>
<dbReference type="PANTHER" id="PTHR42852:SF6">
    <property type="entry name" value="THIOL:DISULFIDE INTERCHANGE PROTEIN DSBE"/>
    <property type="match status" value="1"/>
</dbReference>
<dbReference type="GO" id="GO:0016491">
    <property type="term" value="F:oxidoreductase activity"/>
    <property type="evidence" value="ECO:0007669"/>
    <property type="project" value="InterPro"/>
</dbReference>
<dbReference type="GO" id="GO:0016209">
    <property type="term" value="F:antioxidant activity"/>
    <property type="evidence" value="ECO:0007669"/>
    <property type="project" value="InterPro"/>
</dbReference>
<dbReference type="Pfam" id="PF00578">
    <property type="entry name" value="AhpC-TSA"/>
    <property type="match status" value="1"/>
</dbReference>
<reference evidence="6 7" key="1">
    <citation type="submission" date="2019-05" db="EMBL/GenBank/DDBJ databases">
        <authorList>
            <person name="Qu J.-H."/>
        </authorList>
    </citation>
    <scope>NUCLEOTIDE SEQUENCE [LARGE SCALE GENOMIC DNA]</scope>
    <source>
        <strain evidence="6 7">Z12</strain>
    </source>
</reference>
<dbReference type="SUPFAM" id="SSF52833">
    <property type="entry name" value="Thioredoxin-like"/>
    <property type="match status" value="1"/>
</dbReference>
<dbReference type="PANTHER" id="PTHR42852">
    <property type="entry name" value="THIOL:DISULFIDE INTERCHANGE PROTEIN DSBE"/>
    <property type="match status" value="1"/>
</dbReference>
<dbReference type="OrthoDB" id="6399635at2"/>
<dbReference type="InterPro" id="IPR000866">
    <property type="entry name" value="AhpC/TSA"/>
</dbReference>
<accession>A0A5R9KC50</accession>
<feature type="domain" description="Thioredoxin" evidence="5">
    <location>
        <begin position="315"/>
        <end position="454"/>
    </location>
</feature>
<comment type="subcellular location">
    <subcellularLocation>
        <location evidence="1">Cell envelope</location>
    </subcellularLocation>
</comment>
<dbReference type="GO" id="GO:0017004">
    <property type="term" value="P:cytochrome complex assembly"/>
    <property type="evidence" value="ECO:0007669"/>
    <property type="project" value="UniProtKB-KW"/>
</dbReference>
<dbReference type="InterPro" id="IPR050553">
    <property type="entry name" value="Thioredoxin_ResA/DsbE_sf"/>
</dbReference>